<dbReference type="Gene3D" id="1.10.10.60">
    <property type="entry name" value="Homeodomain-like"/>
    <property type="match status" value="2"/>
</dbReference>
<sequence>MSTDAAPATGLDPASREAWRSLPARRPEWTSPGSWSTVLVRRYAEPAVAEEFTTAPTRDSLLVVQRSGAYRLESRRGRRWVGADYRPGAMGVTAPGATSTLRWRPLEDGGRPASTVQVHLGAGLMEEASRSLGVAWDPARHPDVLVLEHPGVFASARALAAASEGGAPRLAGEALALAVAAQLVSAQPRDGRTLAPAPRGVRPLPDAAVRRVVDHLHAHLGREVGLDECAALVHLSRAHFLRAFTAATGLTPHRYLVRLRMDSAARLLRSTDLPVLDVAVAVGYAGTSHFAEAFRRDRGTSPSAYRRAVRGS</sequence>
<dbReference type="PANTHER" id="PTHR46796">
    <property type="entry name" value="HTH-TYPE TRANSCRIPTIONAL ACTIVATOR RHAS-RELATED"/>
    <property type="match status" value="1"/>
</dbReference>
<dbReference type="PROSITE" id="PS00041">
    <property type="entry name" value="HTH_ARAC_FAMILY_1"/>
    <property type="match status" value="1"/>
</dbReference>
<dbReference type="InterPro" id="IPR009057">
    <property type="entry name" value="Homeodomain-like_sf"/>
</dbReference>
<organism evidence="5 6">
    <name type="scientific">Geodermatophilus nigrescens</name>
    <dbReference type="NCBI Taxonomy" id="1070870"/>
    <lineage>
        <taxon>Bacteria</taxon>
        <taxon>Bacillati</taxon>
        <taxon>Actinomycetota</taxon>
        <taxon>Actinomycetes</taxon>
        <taxon>Geodermatophilales</taxon>
        <taxon>Geodermatophilaceae</taxon>
        <taxon>Geodermatophilus</taxon>
    </lineage>
</organism>
<dbReference type="STRING" id="1070870.SAMN05444351_0956"/>
<dbReference type="RefSeq" id="WP_073418885.1">
    <property type="nucleotide sequence ID" value="NZ_FQVX01000001.1"/>
</dbReference>
<feature type="domain" description="HTH araC/xylS-type" evidence="4">
    <location>
        <begin position="210"/>
        <end position="308"/>
    </location>
</feature>
<dbReference type="GO" id="GO:0043565">
    <property type="term" value="F:sequence-specific DNA binding"/>
    <property type="evidence" value="ECO:0007669"/>
    <property type="project" value="InterPro"/>
</dbReference>
<dbReference type="InterPro" id="IPR018062">
    <property type="entry name" value="HTH_AraC-typ_CS"/>
</dbReference>
<dbReference type="InterPro" id="IPR050204">
    <property type="entry name" value="AraC_XylS_family_regulators"/>
</dbReference>
<evidence type="ECO:0000256" key="2">
    <source>
        <dbReference type="ARBA" id="ARBA00023125"/>
    </source>
</evidence>
<name>A0A1M5EVV2_9ACTN</name>
<dbReference type="SUPFAM" id="SSF46689">
    <property type="entry name" value="Homeodomain-like"/>
    <property type="match status" value="2"/>
</dbReference>
<keyword evidence="6" id="KW-1185">Reference proteome</keyword>
<dbReference type="PANTHER" id="PTHR46796:SF14">
    <property type="entry name" value="TRANSCRIPTIONAL REGULATORY PROTEIN"/>
    <property type="match status" value="1"/>
</dbReference>
<dbReference type="Pfam" id="PF12833">
    <property type="entry name" value="HTH_18"/>
    <property type="match status" value="1"/>
</dbReference>
<dbReference type="GO" id="GO:0003700">
    <property type="term" value="F:DNA-binding transcription factor activity"/>
    <property type="evidence" value="ECO:0007669"/>
    <property type="project" value="InterPro"/>
</dbReference>
<keyword evidence="1" id="KW-0805">Transcription regulation</keyword>
<dbReference type="AlphaFoldDB" id="A0A1M5EVV2"/>
<evidence type="ECO:0000256" key="3">
    <source>
        <dbReference type="ARBA" id="ARBA00023163"/>
    </source>
</evidence>
<dbReference type="InterPro" id="IPR020449">
    <property type="entry name" value="Tscrpt_reg_AraC-type_HTH"/>
</dbReference>
<protein>
    <submittedName>
        <fullName evidence="5">Transcriptional regulator, AraC family</fullName>
    </submittedName>
</protein>
<dbReference type="Proteomes" id="UP000184471">
    <property type="component" value="Unassembled WGS sequence"/>
</dbReference>
<dbReference type="EMBL" id="FQVX01000001">
    <property type="protein sequence ID" value="SHF83221.1"/>
    <property type="molecule type" value="Genomic_DNA"/>
</dbReference>
<keyword evidence="2" id="KW-0238">DNA-binding</keyword>
<keyword evidence="3" id="KW-0804">Transcription</keyword>
<proteinExistence type="predicted"/>
<evidence type="ECO:0000259" key="4">
    <source>
        <dbReference type="PROSITE" id="PS01124"/>
    </source>
</evidence>
<gene>
    <name evidence="5" type="ORF">SAMN05444351_0956</name>
</gene>
<dbReference type="OrthoDB" id="2060755at2"/>
<evidence type="ECO:0000256" key="1">
    <source>
        <dbReference type="ARBA" id="ARBA00023015"/>
    </source>
</evidence>
<reference evidence="5 6" key="1">
    <citation type="submission" date="2016-11" db="EMBL/GenBank/DDBJ databases">
        <authorList>
            <person name="Jaros S."/>
            <person name="Januszkiewicz K."/>
            <person name="Wedrychowicz H."/>
        </authorList>
    </citation>
    <scope>NUCLEOTIDE SEQUENCE [LARGE SCALE GENOMIC DNA]</scope>
    <source>
        <strain evidence="5 6">DSM 45408</strain>
    </source>
</reference>
<evidence type="ECO:0000313" key="5">
    <source>
        <dbReference type="EMBL" id="SHF83221.1"/>
    </source>
</evidence>
<dbReference type="SMART" id="SM00342">
    <property type="entry name" value="HTH_ARAC"/>
    <property type="match status" value="1"/>
</dbReference>
<dbReference type="PROSITE" id="PS01124">
    <property type="entry name" value="HTH_ARAC_FAMILY_2"/>
    <property type="match status" value="1"/>
</dbReference>
<dbReference type="PRINTS" id="PR00032">
    <property type="entry name" value="HTHARAC"/>
</dbReference>
<accession>A0A1M5EVV2</accession>
<evidence type="ECO:0000313" key="6">
    <source>
        <dbReference type="Proteomes" id="UP000184471"/>
    </source>
</evidence>
<dbReference type="InterPro" id="IPR018060">
    <property type="entry name" value="HTH_AraC"/>
</dbReference>